<evidence type="ECO:0000313" key="11">
    <source>
        <dbReference type="Proteomes" id="UP000254712"/>
    </source>
</evidence>
<dbReference type="GO" id="GO:0042802">
    <property type="term" value="F:identical protein binding"/>
    <property type="evidence" value="ECO:0007669"/>
    <property type="project" value="UniProtKB-ARBA"/>
</dbReference>
<dbReference type="GO" id="GO:0000987">
    <property type="term" value="F:cis-regulatory region sequence-specific DNA binding"/>
    <property type="evidence" value="ECO:0007669"/>
    <property type="project" value="UniProtKB-ARBA"/>
</dbReference>
<reference evidence="10 11" key="1">
    <citation type="submission" date="2018-06" db="EMBL/GenBank/DDBJ databases">
        <authorList>
            <consortium name="Pathogen Informatics"/>
            <person name="Doyle S."/>
        </authorList>
    </citation>
    <scope>NUCLEOTIDE SEQUENCE [LARGE SCALE GENOMIC DNA]</scope>
    <source>
        <strain evidence="10 11">NCTC8261</strain>
    </source>
</reference>
<keyword evidence="4" id="KW-0902">Two-component regulatory system</keyword>
<keyword evidence="3 8" id="KW-0597">Phosphoprotein</keyword>
<feature type="modified residue" description="4-aspartylphosphate" evidence="8">
    <location>
        <position position="54"/>
    </location>
</feature>
<sequence length="157" mass="17779">MQQPQVWLVEDEQGIADTLIYTLQLEGFTVELFARGLPALEKARQQRPDAVILDVGLPDISGFELCRQLLERHPALPILFLTARSDEVDRLLGLEIGADDYVAKPFSPREVSARVRTLLRRVKKFAAPSPWCVPDILNSMNRRRRSPVWYAALADAL</sequence>
<evidence type="ECO:0000256" key="2">
    <source>
        <dbReference type="ARBA" id="ARBA00022490"/>
    </source>
</evidence>
<dbReference type="CDD" id="cd17574">
    <property type="entry name" value="REC_OmpR"/>
    <property type="match status" value="1"/>
</dbReference>
<evidence type="ECO:0000256" key="4">
    <source>
        <dbReference type="ARBA" id="ARBA00023012"/>
    </source>
</evidence>
<dbReference type="InterPro" id="IPR011006">
    <property type="entry name" value="CheY-like_superfamily"/>
</dbReference>
<accession>A0A379X0L1</accession>
<dbReference type="Gene3D" id="6.10.250.690">
    <property type="match status" value="1"/>
</dbReference>
<keyword evidence="7" id="KW-0804">Transcription</keyword>
<keyword evidence="5" id="KW-0805">Transcription regulation</keyword>
<dbReference type="InterPro" id="IPR001789">
    <property type="entry name" value="Sig_transdc_resp-reg_receiver"/>
</dbReference>
<dbReference type="PANTHER" id="PTHR48111:SF6">
    <property type="entry name" value="TRANSCRIPTIONAL REGULATORY PROTEIN CREB"/>
    <property type="match status" value="1"/>
</dbReference>
<evidence type="ECO:0000256" key="5">
    <source>
        <dbReference type="ARBA" id="ARBA00023015"/>
    </source>
</evidence>
<dbReference type="Gene3D" id="3.40.50.2300">
    <property type="match status" value="1"/>
</dbReference>
<proteinExistence type="predicted"/>
<name>A0A379X0L1_SALET</name>
<dbReference type="SUPFAM" id="SSF52172">
    <property type="entry name" value="CheY-like"/>
    <property type="match status" value="1"/>
</dbReference>
<dbReference type="GO" id="GO:0045893">
    <property type="term" value="P:positive regulation of DNA-templated transcription"/>
    <property type="evidence" value="ECO:0007669"/>
    <property type="project" value="UniProtKB-ARBA"/>
</dbReference>
<dbReference type="SMART" id="SM00448">
    <property type="entry name" value="REC"/>
    <property type="match status" value="1"/>
</dbReference>
<keyword evidence="6" id="KW-0238">DNA-binding</keyword>
<dbReference type="Pfam" id="PF00072">
    <property type="entry name" value="Response_reg"/>
    <property type="match status" value="1"/>
</dbReference>
<evidence type="ECO:0000256" key="1">
    <source>
        <dbReference type="ARBA" id="ARBA00004496"/>
    </source>
</evidence>
<comment type="subcellular location">
    <subcellularLocation>
        <location evidence="1">Cytoplasm</location>
    </subcellularLocation>
</comment>
<evidence type="ECO:0000256" key="7">
    <source>
        <dbReference type="ARBA" id="ARBA00023163"/>
    </source>
</evidence>
<dbReference type="GO" id="GO:0032993">
    <property type="term" value="C:protein-DNA complex"/>
    <property type="evidence" value="ECO:0007669"/>
    <property type="project" value="TreeGrafter"/>
</dbReference>
<evidence type="ECO:0000256" key="6">
    <source>
        <dbReference type="ARBA" id="ARBA00023125"/>
    </source>
</evidence>
<evidence type="ECO:0000259" key="9">
    <source>
        <dbReference type="PROSITE" id="PS50110"/>
    </source>
</evidence>
<dbReference type="InterPro" id="IPR039420">
    <property type="entry name" value="WalR-like"/>
</dbReference>
<evidence type="ECO:0000313" key="10">
    <source>
        <dbReference type="EMBL" id="SUH39873.1"/>
    </source>
</evidence>
<keyword evidence="2" id="KW-0963">Cytoplasm</keyword>
<organism evidence="10 11">
    <name type="scientific">Salmonella enterica I</name>
    <dbReference type="NCBI Taxonomy" id="59201"/>
    <lineage>
        <taxon>Bacteria</taxon>
        <taxon>Pseudomonadati</taxon>
        <taxon>Pseudomonadota</taxon>
        <taxon>Gammaproteobacteria</taxon>
        <taxon>Enterobacterales</taxon>
        <taxon>Enterobacteriaceae</taxon>
        <taxon>Salmonella</taxon>
    </lineage>
</organism>
<dbReference type="Proteomes" id="UP000254712">
    <property type="component" value="Unassembled WGS sequence"/>
</dbReference>
<dbReference type="PROSITE" id="PS50110">
    <property type="entry name" value="RESPONSE_REGULATORY"/>
    <property type="match status" value="1"/>
</dbReference>
<dbReference type="GO" id="GO:0005829">
    <property type="term" value="C:cytosol"/>
    <property type="evidence" value="ECO:0007669"/>
    <property type="project" value="TreeGrafter"/>
</dbReference>
<dbReference type="GO" id="GO:0000156">
    <property type="term" value="F:phosphorelay response regulator activity"/>
    <property type="evidence" value="ECO:0007669"/>
    <property type="project" value="TreeGrafter"/>
</dbReference>
<dbReference type="AlphaFoldDB" id="A0A379X0L1"/>
<dbReference type="PANTHER" id="PTHR48111">
    <property type="entry name" value="REGULATOR OF RPOS"/>
    <property type="match status" value="1"/>
</dbReference>
<dbReference type="EMBL" id="UGXT01000002">
    <property type="protein sequence ID" value="SUH39873.1"/>
    <property type="molecule type" value="Genomic_DNA"/>
</dbReference>
<gene>
    <name evidence="10" type="primary">creB</name>
    <name evidence="10" type="ORF">NCTC8261_06246</name>
</gene>
<dbReference type="FunFam" id="3.40.50.2300:FF:000021">
    <property type="entry name" value="Two-component system response regulator KdpE"/>
    <property type="match status" value="1"/>
</dbReference>
<protein>
    <submittedName>
        <fullName evidence="10">Two-component response regulator</fullName>
    </submittedName>
</protein>
<evidence type="ECO:0000256" key="3">
    <source>
        <dbReference type="ARBA" id="ARBA00022553"/>
    </source>
</evidence>
<evidence type="ECO:0000256" key="8">
    <source>
        <dbReference type="PROSITE-ProRule" id="PRU00169"/>
    </source>
</evidence>
<feature type="domain" description="Response regulatory" evidence="9">
    <location>
        <begin position="5"/>
        <end position="119"/>
    </location>
</feature>